<dbReference type="AlphaFoldDB" id="A0ABD4Z6D4"/>
<protein>
    <recommendedName>
        <fullName evidence="3">CRISPR-associated protein</fullName>
    </recommendedName>
</protein>
<evidence type="ECO:0008006" key="3">
    <source>
        <dbReference type="Google" id="ProtNLM"/>
    </source>
</evidence>
<organism evidence="1 2">
    <name type="scientific">Ignisphaera cupida</name>
    <dbReference type="NCBI Taxonomy" id="3050454"/>
    <lineage>
        <taxon>Archaea</taxon>
        <taxon>Thermoproteota</taxon>
        <taxon>Thermoprotei</taxon>
        <taxon>Desulfurococcales</taxon>
        <taxon>Desulfurococcaceae</taxon>
        <taxon>Ignisphaera</taxon>
    </lineage>
</organism>
<dbReference type="Proteomes" id="UP001529235">
    <property type="component" value="Unassembled WGS sequence"/>
</dbReference>
<accession>A0ABD4Z6D4</accession>
<keyword evidence="2" id="KW-1185">Reference proteome</keyword>
<evidence type="ECO:0000313" key="2">
    <source>
        <dbReference type="Proteomes" id="UP001529235"/>
    </source>
</evidence>
<dbReference type="RefSeq" id="WP_285272874.1">
    <property type="nucleotide sequence ID" value="NZ_JASNVW010000001.1"/>
</dbReference>
<reference evidence="1 2" key="1">
    <citation type="submission" date="2023-05" db="EMBL/GenBank/DDBJ databases">
        <title>A new hyperthermophilic archaea 'Ignisphaera cupida' sp. nov. and description of the family 'Ignisphaeraceae' fam. nov.</title>
        <authorList>
            <person name="Podosokorskaya O.A."/>
            <person name="Elcheninov A.G."/>
            <person name="Klukina A."/>
            <person name="Merkel A.Y."/>
        </authorList>
    </citation>
    <scope>NUCLEOTIDE SEQUENCE [LARGE SCALE GENOMIC DNA]</scope>
    <source>
        <strain evidence="1 2">4213-co</strain>
    </source>
</reference>
<gene>
    <name evidence="1" type="ORF">QPL79_00750</name>
</gene>
<evidence type="ECO:0000313" key="1">
    <source>
        <dbReference type="EMBL" id="MDK6027895.1"/>
    </source>
</evidence>
<comment type="caution">
    <text evidence="1">The sequence shown here is derived from an EMBL/GenBank/DDBJ whole genome shotgun (WGS) entry which is preliminary data.</text>
</comment>
<proteinExistence type="predicted"/>
<sequence length="142" mass="16092">MSNETCVLITFYSEPREAFLTSIFRVEEIFNCKYIEVFVSRSRADEAKKIVEIVKSFLEGVEIDVHPLFPDPSDLSSFNGLVESLFKVLKGLRERGRIVIAVFTGSRLEVSTTVLAASRVREDIVLVYIPFFWGCFIVDNGA</sequence>
<dbReference type="EMBL" id="JASNVW010000001">
    <property type="protein sequence ID" value="MDK6027895.1"/>
    <property type="molecule type" value="Genomic_DNA"/>
</dbReference>
<name>A0ABD4Z6D4_9CREN</name>